<reference evidence="1" key="2">
    <citation type="submission" date="2015-10" db="EMBL/GenBank/DDBJ databases">
        <authorList>
            <person name="Gilbert D.G."/>
        </authorList>
    </citation>
    <scope>NUCLEOTIDE SEQUENCE</scope>
    <source>
        <strain evidence="2">20-2</strain>
        <strain evidence="1">3c6</strain>
    </source>
</reference>
<dbReference type="Proteomes" id="UP000235484">
    <property type="component" value="Unassembled WGS sequence"/>
</dbReference>
<name>A0A0U5JMH2_LIMRT</name>
<evidence type="ECO:0000313" key="1">
    <source>
        <dbReference type="EMBL" id="CUR39089.1"/>
    </source>
</evidence>
<reference evidence="3" key="1">
    <citation type="submission" date="2015-10" db="EMBL/GenBank/DDBJ databases">
        <authorList>
            <person name="Crossman L.C."/>
        </authorList>
    </citation>
    <scope>NUCLEOTIDE SEQUENCE [LARGE SCALE GENOMIC DNA]</scope>
    <source>
        <strain evidence="3">20-2</strain>
    </source>
</reference>
<accession>A0A0U5JMH2</accession>
<organism evidence="1">
    <name type="scientific">Limosilactobacillus reuteri</name>
    <name type="common">Lactobacillus reuteri</name>
    <dbReference type="NCBI Taxonomy" id="1598"/>
    <lineage>
        <taxon>Bacteria</taxon>
        <taxon>Bacillati</taxon>
        <taxon>Bacillota</taxon>
        <taxon>Bacilli</taxon>
        <taxon>Lactobacillales</taxon>
        <taxon>Lactobacillaceae</taxon>
        <taxon>Limosilactobacillus</taxon>
    </lineage>
</organism>
<dbReference type="EMBL" id="LN887415">
    <property type="protein sequence ID" value="CUR39089.1"/>
    <property type="molecule type" value="Genomic_DNA"/>
</dbReference>
<dbReference type="EMBL" id="LN887677">
    <property type="protein sequence ID" value="CUR42306.1"/>
    <property type="molecule type" value="Genomic_DNA"/>
</dbReference>
<gene>
    <name evidence="2" type="ORF">LRLP16767_LR202_02020</name>
    <name evidence="1" type="ORF">LRLP16767_LR3C6_01055</name>
</gene>
<evidence type="ECO:0000313" key="2">
    <source>
        <dbReference type="EMBL" id="CUR42306.1"/>
    </source>
</evidence>
<sequence length="62" mass="6900">MDADCEDAAEVLVDIEPELTFEVLVVDSLVEVFDSLVEVLLDVEPELTFEVLVVDSLVEVFD</sequence>
<protein>
    <submittedName>
        <fullName evidence="1">Uncharacterized protein</fullName>
    </submittedName>
</protein>
<evidence type="ECO:0000313" key="3">
    <source>
        <dbReference type="Proteomes" id="UP000235484"/>
    </source>
</evidence>
<dbReference type="AlphaFoldDB" id="A0A0U5JMH2"/>
<proteinExistence type="predicted"/>